<name>A0A5C4M7Y9_9PSEU</name>
<organism evidence="1 2">
    <name type="scientific">Amycolatopsis alkalitolerans</name>
    <dbReference type="NCBI Taxonomy" id="2547244"/>
    <lineage>
        <taxon>Bacteria</taxon>
        <taxon>Bacillati</taxon>
        <taxon>Actinomycetota</taxon>
        <taxon>Actinomycetes</taxon>
        <taxon>Pseudonocardiales</taxon>
        <taxon>Pseudonocardiaceae</taxon>
        <taxon>Amycolatopsis</taxon>
    </lineage>
</organism>
<reference evidence="1 2" key="1">
    <citation type="submission" date="2019-06" db="EMBL/GenBank/DDBJ databases">
        <title>Amycolatopsis alkalitolerans sp. nov., isolated from Gastrodia elata Blume.</title>
        <authorList>
            <person name="Narsing Rao M.P."/>
            <person name="Li W.J."/>
        </authorList>
    </citation>
    <scope>NUCLEOTIDE SEQUENCE [LARGE SCALE GENOMIC DNA]</scope>
    <source>
        <strain evidence="1 2">SYSUP0005</strain>
    </source>
</reference>
<dbReference type="EMBL" id="VDFW01000006">
    <property type="protein sequence ID" value="TNC27316.1"/>
    <property type="molecule type" value="Genomic_DNA"/>
</dbReference>
<accession>A0A5C4M7Y9</accession>
<dbReference type="AlphaFoldDB" id="A0A5C4M7Y9"/>
<dbReference type="OrthoDB" id="4555377at2"/>
<dbReference type="RefSeq" id="WP_139096278.1">
    <property type="nucleotide sequence ID" value="NZ_VDFW01000006.1"/>
</dbReference>
<evidence type="ECO:0000313" key="1">
    <source>
        <dbReference type="EMBL" id="TNC27316.1"/>
    </source>
</evidence>
<sequence>MPEPILISIAAALAGKAATSLYDLVKKKFAKSPEAVAELEAATPEAPETIEAVAERLESLSREDPEFGEALRAEWARHDESVTNTISGKVHGKVVQARDIHGDIHF</sequence>
<keyword evidence="2" id="KW-1185">Reference proteome</keyword>
<dbReference type="Proteomes" id="UP000305546">
    <property type="component" value="Unassembled WGS sequence"/>
</dbReference>
<proteinExistence type="predicted"/>
<protein>
    <submittedName>
        <fullName evidence="1">Uncharacterized protein</fullName>
    </submittedName>
</protein>
<evidence type="ECO:0000313" key="2">
    <source>
        <dbReference type="Proteomes" id="UP000305546"/>
    </source>
</evidence>
<gene>
    <name evidence="1" type="ORF">FG385_09545</name>
</gene>
<comment type="caution">
    <text evidence="1">The sequence shown here is derived from an EMBL/GenBank/DDBJ whole genome shotgun (WGS) entry which is preliminary data.</text>
</comment>